<organism evidence="2 3">
    <name type="scientific">Paenibacillus spongiae</name>
    <dbReference type="NCBI Taxonomy" id="2909671"/>
    <lineage>
        <taxon>Bacteria</taxon>
        <taxon>Bacillati</taxon>
        <taxon>Bacillota</taxon>
        <taxon>Bacilli</taxon>
        <taxon>Bacillales</taxon>
        <taxon>Paenibacillaceae</taxon>
        <taxon>Paenibacillus</taxon>
    </lineage>
</organism>
<dbReference type="SUPFAM" id="SSF51182">
    <property type="entry name" value="RmlC-like cupins"/>
    <property type="match status" value="1"/>
</dbReference>
<evidence type="ECO:0000259" key="1">
    <source>
        <dbReference type="Pfam" id="PF07883"/>
    </source>
</evidence>
<proteinExistence type="predicted"/>
<feature type="domain" description="Cupin type-2" evidence="1">
    <location>
        <begin position="49"/>
        <end position="109"/>
    </location>
</feature>
<dbReference type="Proteomes" id="UP001057877">
    <property type="component" value="Chromosome"/>
</dbReference>
<dbReference type="InterPro" id="IPR047263">
    <property type="entry name" value="HNL-like_cupin"/>
</dbReference>
<name>A0ABY5S393_9BACL</name>
<dbReference type="InterPro" id="IPR014710">
    <property type="entry name" value="RmlC-like_jellyroll"/>
</dbReference>
<dbReference type="PANTHER" id="PTHR43698:SF1">
    <property type="entry name" value="BLL4564 PROTEIN"/>
    <property type="match status" value="1"/>
</dbReference>
<dbReference type="PANTHER" id="PTHR43698">
    <property type="entry name" value="RIBD C-TERMINAL DOMAIN CONTAINING PROTEIN"/>
    <property type="match status" value="1"/>
</dbReference>
<dbReference type="Gene3D" id="2.60.120.10">
    <property type="entry name" value="Jelly Rolls"/>
    <property type="match status" value="1"/>
</dbReference>
<protein>
    <submittedName>
        <fullName evidence="2">Cupin domain-containing protein</fullName>
    </submittedName>
</protein>
<accession>A0ABY5S393</accession>
<reference evidence="2" key="1">
    <citation type="submission" date="2022-01" db="EMBL/GenBank/DDBJ databases">
        <title>Paenibacillus spongiae sp. nov., isolated from marine sponge.</title>
        <authorList>
            <person name="Li Z."/>
            <person name="Zhang M."/>
        </authorList>
    </citation>
    <scope>NUCLEOTIDE SEQUENCE</scope>
    <source>
        <strain evidence="2">PHS-Z3</strain>
    </source>
</reference>
<keyword evidence="3" id="KW-1185">Reference proteome</keyword>
<sequence>MDVNIPLSESTLFPRGEKVPEAFSKYFIGVKYFKELTTPDSPLNCGIGIVTFEPGCRTDWHAHPTGEFLLITDGRGWYQEEGKTARELHAGDVVEIPPNVKHWQGAAADSWFIYLAIDPDVTLGPPIWFEPVTDEEYILLKSLNHHQALIHGLDCRRGTQT</sequence>
<dbReference type="InterPro" id="IPR011051">
    <property type="entry name" value="RmlC_Cupin_sf"/>
</dbReference>
<gene>
    <name evidence="2" type="ORF">L1F29_17765</name>
</gene>
<evidence type="ECO:0000313" key="2">
    <source>
        <dbReference type="EMBL" id="UVI27327.1"/>
    </source>
</evidence>
<dbReference type="Pfam" id="PF07883">
    <property type="entry name" value="Cupin_2"/>
    <property type="match status" value="1"/>
</dbReference>
<dbReference type="CDD" id="cd02233">
    <property type="entry name" value="cupin_HNL-like"/>
    <property type="match status" value="1"/>
</dbReference>
<dbReference type="InterPro" id="IPR013096">
    <property type="entry name" value="Cupin_2"/>
</dbReference>
<dbReference type="EMBL" id="CP091430">
    <property type="protein sequence ID" value="UVI27327.1"/>
    <property type="molecule type" value="Genomic_DNA"/>
</dbReference>
<dbReference type="RefSeq" id="WP_258383413.1">
    <property type="nucleotide sequence ID" value="NZ_CP091430.1"/>
</dbReference>
<evidence type="ECO:0000313" key="3">
    <source>
        <dbReference type="Proteomes" id="UP001057877"/>
    </source>
</evidence>